<feature type="domain" description="RING-type" evidence="9">
    <location>
        <begin position="46"/>
        <end position="86"/>
    </location>
</feature>
<dbReference type="InterPro" id="IPR002083">
    <property type="entry name" value="MATH/TRAF_dom"/>
</dbReference>
<dbReference type="PIRSF" id="PIRSF015614">
    <property type="entry name" value="TRAF"/>
    <property type="match status" value="1"/>
</dbReference>
<evidence type="ECO:0000256" key="5">
    <source>
        <dbReference type="ARBA" id="ARBA00022771"/>
    </source>
</evidence>
<dbReference type="SUPFAM" id="SSF57850">
    <property type="entry name" value="RING/U-box"/>
    <property type="match status" value="1"/>
</dbReference>
<dbReference type="SMART" id="SM00184">
    <property type="entry name" value="RING"/>
    <property type="match status" value="1"/>
</dbReference>
<dbReference type="InterPro" id="IPR008974">
    <property type="entry name" value="TRAF-like"/>
</dbReference>
<dbReference type="PROSITE" id="PS50089">
    <property type="entry name" value="ZF_RING_2"/>
    <property type="match status" value="1"/>
</dbReference>
<keyword evidence="2" id="KW-0963">Cytoplasm</keyword>
<evidence type="ECO:0000256" key="3">
    <source>
        <dbReference type="ARBA" id="ARBA00022723"/>
    </source>
</evidence>
<dbReference type="GeneID" id="106154806"/>
<feature type="domain" description="TRAF-type" evidence="10">
    <location>
        <begin position="184"/>
        <end position="243"/>
    </location>
</feature>
<keyword evidence="6 7" id="KW-0862">Zinc</keyword>
<dbReference type="InParanoid" id="A0A1S3HFD7"/>
<dbReference type="GO" id="GO:0005737">
    <property type="term" value="C:cytoplasm"/>
    <property type="evidence" value="ECO:0007669"/>
    <property type="project" value="UniProtKB-SubCell"/>
</dbReference>
<accession>A0A1S3HFD7</accession>
<organism evidence="11 12">
    <name type="scientific">Lingula anatina</name>
    <name type="common">Brachiopod</name>
    <name type="synonym">Lingula unguis</name>
    <dbReference type="NCBI Taxonomy" id="7574"/>
    <lineage>
        <taxon>Eukaryota</taxon>
        <taxon>Metazoa</taxon>
        <taxon>Spiralia</taxon>
        <taxon>Lophotrochozoa</taxon>
        <taxon>Brachiopoda</taxon>
        <taxon>Linguliformea</taxon>
        <taxon>Lingulata</taxon>
        <taxon>Lingulida</taxon>
        <taxon>Linguloidea</taxon>
        <taxon>Lingulidae</taxon>
        <taxon>Lingula</taxon>
    </lineage>
</organism>
<dbReference type="KEGG" id="lak:106154806"/>
<dbReference type="OrthoDB" id="10051587at2759"/>
<evidence type="ECO:0000256" key="7">
    <source>
        <dbReference type="PROSITE-ProRule" id="PRU00207"/>
    </source>
</evidence>
<dbReference type="AlphaFoldDB" id="A0A1S3HFD7"/>
<dbReference type="FunFam" id="3.30.40.10:FF:000179">
    <property type="entry name" value="TNF receptor-associated factor"/>
    <property type="match status" value="1"/>
</dbReference>
<protein>
    <submittedName>
        <fullName evidence="12">TNF receptor-associated factor 6</fullName>
    </submittedName>
</protein>
<feature type="region of interest" description="Disordered" evidence="8">
    <location>
        <begin position="1"/>
        <end position="36"/>
    </location>
</feature>
<name>A0A1S3HFD7_LINAN</name>
<feature type="zinc finger region" description="TRAF-type" evidence="7">
    <location>
        <begin position="184"/>
        <end position="243"/>
    </location>
</feature>
<dbReference type="InterPro" id="IPR017907">
    <property type="entry name" value="Znf_RING_CS"/>
</dbReference>
<feature type="domain" description="TRAF-type" evidence="10">
    <location>
        <begin position="131"/>
        <end position="176"/>
    </location>
</feature>
<dbReference type="Pfam" id="PF02176">
    <property type="entry name" value="zf-TRAF"/>
    <property type="match status" value="2"/>
</dbReference>
<dbReference type="Gene3D" id="2.60.210.10">
    <property type="entry name" value="Apoptosis, Tumor Necrosis Factor Receptor Associated Protein 2, Chain A"/>
    <property type="match status" value="1"/>
</dbReference>
<dbReference type="InterPro" id="IPR001293">
    <property type="entry name" value="Znf_TRAF"/>
</dbReference>
<proteinExistence type="predicted"/>
<sequence length="469" mass="53328">MEMSRSSTPRRQGRTSSRTSCSGSNQEPSQGYDETFEPDLDRKYVCPVCLAAFRDAIQTKCGHRFCKTCLKGVVGTRRFAKCPVDNTWFDAVTDVFDDNAVRREVLSLRVKCHNMDHGCQWAEELRDLQDHLQNCDYVLVDCEHRCGSQFPKCDIANHSESCPKRLKQCQYCSEHIIHTEMTKHQLLHCMQFPVNCTACGETGILRINIADHVDVVYGGCPYTKVPCKFQSVGCHYQGPRKNISEHYQEAVDSHLALLSTYLNLQETRLQLQVEELEDSREACSRLADLAKQQHRLIEEQQLVVRSQLDHVQFLESTTFNGKLLWKVPIPEDHSQTLVSPSFYTACPGYKFSVQLELDGYQDVGEIYTSVFVILEEGCYDNQLIFPVDATCHITIYNQHKESRDHVHTSIKCNSVTRASSPGGSNENTKRGRLRLMKKDDLLSSQFLLDNALSVLINVDLDCCPHACIA</sequence>
<evidence type="ECO:0000256" key="4">
    <source>
        <dbReference type="ARBA" id="ARBA00022737"/>
    </source>
</evidence>
<evidence type="ECO:0000256" key="1">
    <source>
        <dbReference type="ARBA" id="ARBA00004496"/>
    </source>
</evidence>
<dbReference type="STRING" id="7574.A0A1S3HFD7"/>
<dbReference type="PANTHER" id="PTHR10131">
    <property type="entry name" value="TNF RECEPTOR ASSOCIATED FACTOR"/>
    <property type="match status" value="1"/>
</dbReference>
<dbReference type="Gene3D" id="3.30.40.10">
    <property type="entry name" value="Zinc/RING finger domain, C3HC4 (zinc finger)"/>
    <property type="match status" value="2"/>
</dbReference>
<feature type="compositionally biased region" description="Low complexity" evidence="8">
    <location>
        <begin position="1"/>
        <end position="24"/>
    </location>
</feature>
<keyword evidence="4" id="KW-0677">Repeat</keyword>
<evidence type="ECO:0000256" key="6">
    <source>
        <dbReference type="ARBA" id="ARBA00022833"/>
    </source>
</evidence>
<evidence type="ECO:0000313" key="11">
    <source>
        <dbReference type="Proteomes" id="UP000085678"/>
    </source>
</evidence>
<comment type="subcellular location">
    <subcellularLocation>
        <location evidence="1">Cytoplasm</location>
    </subcellularLocation>
</comment>
<dbReference type="Proteomes" id="UP000085678">
    <property type="component" value="Unplaced"/>
</dbReference>
<dbReference type="GO" id="GO:0043122">
    <property type="term" value="P:regulation of canonical NF-kappaB signal transduction"/>
    <property type="evidence" value="ECO:0007669"/>
    <property type="project" value="TreeGrafter"/>
</dbReference>
<keyword evidence="11" id="KW-1185">Reference proteome</keyword>
<dbReference type="InterPro" id="IPR001841">
    <property type="entry name" value="Znf_RING"/>
</dbReference>
<evidence type="ECO:0000256" key="2">
    <source>
        <dbReference type="ARBA" id="ARBA00022490"/>
    </source>
</evidence>
<dbReference type="PANTHER" id="PTHR10131:SF157">
    <property type="entry name" value="RECEPTOR-ASSOCIATED FACTOR, PUTATIVE-RELATED"/>
    <property type="match status" value="1"/>
</dbReference>
<dbReference type="InterPro" id="IPR018957">
    <property type="entry name" value="Znf_C3HC4_RING-type"/>
</dbReference>
<keyword evidence="5 7" id="KW-0863">Zinc-finger</keyword>
<dbReference type="RefSeq" id="XP_013384755.1">
    <property type="nucleotide sequence ID" value="XM_013529301.1"/>
</dbReference>
<evidence type="ECO:0000259" key="9">
    <source>
        <dbReference type="PROSITE" id="PS50089"/>
    </source>
</evidence>
<gene>
    <name evidence="12" type="primary">LOC106154806</name>
</gene>
<keyword evidence="12" id="KW-0675">Receptor</keyword>
<dbReference type="GO" id="GO:0008270">
    <property type="term" value="F:zinc ion binding"/>
    <property type="evidence" value="ECO:0007669"/>
    <property type="project" value="UniProtKB-KW"/>
</dbReference>
<evidence type="ECO:0000313" key="12">
    <source>
        <dbReference type="RefSeq" id="XP_013384755.1"/>
    </source>
</evidence>
<dbReference type="SMR" id="A0A1S3HFD7"/>
<dbReference type="SUPFAM" id="SSF49599">
    <property type="entry name" value="TRAF domain-like"/>
    <property type="match status" value="3"/>
</dbReference>
<feature type="zinc finger region" description="TRAF-type" evidence="7">
    <location>
        <begin position="131"/>
        <end position="176"/>
    </location>
</feature>
<dbReference type="GO" id="GO:0007165">
    <property type="term" value="P:signal transduction"/>
    <property type="evidence" value="ECO:0007669"/>
    <property type="project" value="InterPro"/>
</dbReference>
<dbReference type="Pfam" id="PF00097">
    <property type="entry name" value="zf-C3HC4"/>
    <property type="match status" value="1"/>
</dbReference>
<dbReference type="InterPro" id="IPR013083">
    <property type="entry name" value="Znf_RING/FYVE/PHD"/>
</dbReference>
<dbReference type="Pfam" id="PF22486">
    <property type="entry name" value="MATH_2"/>
    <property type="match status" value="1"/>
</dbReference>
<dbReference type="PROSITE" id="PS00518">
    <property type="entry name" value="ZF_RING_1"/>
    <property type="match status" value="1"/>
</dbReference>
<dbReference type="PROSITE" id="PS50145">
    <property type="entry name" value="ZF_TRAF"/>
    <property type="match status" value="2"/>
</dbReference>
<dbReference type="FunCoup" id="A0A1S3HFD7">
    <property type="interactions" value="1746"/>
</dbReference>
<keyword evidence="3 7" id="KW-0479">Metal-binding</keyword>
<dbReference type="InterPro" id="IPR012227">
    <property type="entry name" value="TNF_rcpt-assoc_TRAF_met"/>
</dbReference>
<reference evidence="12" key="1">
    <citation type="submission" date="2025-08" db="UniProtKB">
        <authorList>
            <consortium name="RefSeq"/>
        </authorList>
    </citation>
    <scope>IDENTIFICATION</scope>
    <source>
        <tissue evidence="12">Gonads</tissue>
    </source>
</reference>
<evidence type="ECO:0000256" key="8">
    <source>
        <dbReference type="SAM" id="MobiDB-lite"/>
    </source>
</evidence>
<dbReference type="GO" id="GO:0042981">
    <property type="term" value="P:regulation of apoptotic process"/>
    <property type="evidence" value="ECO:0007669"/>
    <property type="project" value="InterPro"/>
</dbReference>
<evidence type="ECO:0000259" key="10">
    <source>
        <dbReference type="PROSITE" id="PS50145"/>
    </source>
</evidence>